<dbReference type="Pfam" id="PF14833">
    <property type="entry name" value="NAD_binding_11"/>
    <property type="match status" value="1"/>
</dbReference>
<dbReference type="EMBL" id="JEMT01027541">
    <property type="protein sequence ID" value="EXX56753.1"/>
    <property type="molecule type" value="Genomic_DNA"/>
</dbReference>
<dbReference type="GO" id="GO:0050661">
    <property type="term" value="F:NADP binding"/>
    <property type="evidence" value="ECO:0007669"/>
    <property type="project" value="InterPro"/>
</dbReference>
<dbReference type="GO" id="GO:0051287">
    <property type="term" value="F:NAD binding"/>
    <property type="evidence" value="ECO:0007669"/>
    <property type="project" value="InterPro"/>
</dbReference>
<dbReference type="PANTHER" id="PTHR43580:SF8">
    <property type="entry name" value="6-PHOSPHOGLUCONATE DEHYDROGENASE NADP-BINDING DOMAIN-CONTAINING PROTEIN-RELATED"/>
    <property type="match status" value="1"/>
</dbReference>
<protein>
    <recommendedName>
        <fullName evidence="9">NAD(P)-binding protein</fullName>
    </recommendedName>
</protein>
<dbReference type="Gene3D" id="1.10.1040.10">
    <property type="entry name" value="N-(1-d-carboxylethyl)-l-norvaline Dehydrogenase, domain 2"/>
    <property type="match status" value="1"/>
</dbReference>
<dbReference type="InterPro" id="IPR008927">
    <property type="entry name" value="6-PGluconate_DH-like_C_sf"/>
</dbReference>
<comment type="caution">
    <text evidence="7">The sequence shown here is derived from an EMBL/GenBank/DDBJ whole genome shotgun (WGS) entry which is preliminary data.</text>
</comment>
<feature type="domain" description="6-phosphogluconate dehydrogenase NADP-binding" evidence="5">
    <location>
        <begin position="6"/>
        <end position="162"/>
    </location>
</feature>
<dbReference type="OMA" id="ERDHRPG"/>
<dbReference type="PROSITE" id="PS00895">
    <property type="entry name" value="3_HYDROXYISOBUT_DH"/>
    <property type="match status" value="1"/>
</dbReference>
<evidence type="ECO:0000313" key="7">
    <source>
        <dbReference type="EMBL" id="EXX56753.1"/>
    </source>
</evidence>
<dbReference type="InterPro" id="IPR029154">
    <property type="entry name" value="HIBADH-like_NADP-bd"/>
</dbReference>
<dbReference type="HOGENOM" id="CLU_035117_5_2_1"/>
<sequence length="309" mass="33525">MASSDRIAFIGLGAMGIHMATNLQNYLKSQNREPLIVYNRTISKTESLVKIGAIAAQSLKQVAEQANIIFTSLSNDEAVNQVYNELLGSLKPNEGKNVILIETSTIYPATIVNIKEKAEKIPNVHILCCPVWGPPIGAKNAQLIIITSGHQPSIDHVMPLFIPVLGKKSITVGEDVAKAANFKLVGNFFIIGAVELLSEGMTLSEKTGIGRDKLMEFIDLLFPFGPFQNYGKKMQKDTFTTEAGFTVTNALKDVGHMRRLAAESECPLPVADIFHQHLITVKANGGENYDYSGAVEALRIAAGLSSVNK</sequence>
<evidence type="ECO:0000313" key="8">
    <source>
        <dbReference type="Proteomes" id="UP000022910"/>
    </source>
</evidence>
<dbReference type="Pfam" id="PF03446">
    <property type="entry name" value="NAD_binding_2"/>
    <property type="match status" value="1"/>
</dbReference>
<dbReference type="SUPFAM" id="SSF51735">
    <property type="entry name" value="NAD(P)-binding Rossmann-fold domains"/>
    <property type="match status" value="1"/>
</dbReference>
<dbReference type="GO" id="GO:0016491">
    <property type="term" value="F:oxidoreductase activity"/>
    <property type="evidence" value="ECO:0007669"/>
    <property type="project" value="UniProtKB-KW"/>
</dbReference>
<gene>
    <name evidence="7" type="ORF">RirG_213320</name>
</gene>
<evidence type="ECO:0000256" key="3">
    <source>
        <dbReference type="ARBA" id="ARBA00023027"/>
    </source>
</evidence>
<name>A0A015LPV6_RHIIW</name>
<dbReference type="InterPro" id="IPR051265">
    <property type="entry name" value="HIBADH-related_NP60_sf"/>
</dbReference>
<dbReference type="OrthoDB" id="435038at2759"/>
<dbReference type="InterPro" id="IPR015815">
    <property type="entry name" value="HIBADH-related"/>
</dbReference>
<dbReference type="Gene3D" id="3.40.50.720">
    <property type="entry name" value="NAD(P)-binding Rossmann-like Domain"/>
    <property type="match status" value="1"/>
</dbReference>
<dbReference type="SMR" id="A0A015LPV6"/>
<feature type="domain" description="3-hydroxyisobutyrate dehydrogenase-like NAD-binding" evidence="6">
    <location>
        <begin position="179"/>
        <end position="297"/>
    </location>
</feature>
<dbReference type="InterPro" id="IPR036291">
    <property type="entry name" value="NAD(P)-bd_dom_sf"/>
</dbReference>
<reference evidence="7 8" key="1">
    <citation type="submission" date="2014-02" db="EMBL/GenBank/DDBJ databases">
        <title>Single nucleus genome sequencing reveals high similarity among nuclei of an endomycorrhizal fungus.</title>
        <authorList>
            <person name="Lin K."/>
            <person name="Geurts R."/>
            <person name="Zhang Z."/>
            <person name="Limpens E."/>
            <person name="Saunders D.G."/>
            <person name="Mu D."/>
            <person name="Pang E."/>
            <person name="Cao H."/>
            <person name="Cha H."/>
            <person name="Lin T."/>
            <person name="Zhou Q."/>
            <person name="Shang Y."/>
            <person name="Li Y."/>
            <person name="Ivanov S."/>
            <person name="Sharma T."/>
            <person name="Velzen R.V."/>
            <person name="Ruijter N.D."/>
            <person name="Aanen D.K."/>
            <person name="Win J."/>
            <person name="Kamoun S."/>
            <person name="Bisseling T."/>
            <person name="Huang S."/>
        </authorList>
    </citation>
    <scope>NUCLEOTIDE SEQUENCE [LARGE SCALE GENOMIC DNA]</scope>
    <source>
        <strain evidence="8">DAOM197198w</strain>
    </source>
</reference>
<dbReference type="InterPro" id="IPR013328">
    <property type="entry name" value="6PGD_dom2"/>
</dbReference>
<dbReference type="InterPro" id="IPR002204">
    <property type="entry name" value="3-OH-isobutyrate_DH-rel_CS"/>
</dbReference>
<keyword evidence="3" id="KW-0520">NAD</keyword>
<dbReference type="AlphaFoldDB" id="A0A015LPV6"/>
<evidence type="ECO:0008006" key="9">
    <source>
        <dbReference type="Google" id="ProtNLM"/>
    </source>
</evidence>
<feature type="active site" evidence="4">
    <location>
        <position position="183"/>
    </location>
</feature>
<evidence type="ECO:0000259" key="6">
    <source>
        <dbReference type="Pfam" id="PF14833"/>
    </source>
</evidence>
<accession>A0A015LPV6</accession>
<dbReference type="SUPFAM" id="SSF48179">
    <property type="entry name" value="6-phosphogluconate dehydrogenase C-terminal domain-like"/>
    <property type="match status" value="1"/>
</dbReference>
<organism evidence="7 8">
    <name type="scientific">Rhizophagus irregularis (strain DAOM 197198w)</name>
    <name type="common">Glomus intraradices</name>
    <dbReference type="NCBI Taxonomy" id="1432141"/>
    <lineage>
        <taxon>Eukaryota</taxon>
        <taxon>Fungi</taxon>
        <taxon>Fungi incertae sedis</taxon>
        <taxon>Mucoromycota</taxon>
        <taxon>Glomeromycotina</taxon>
        <taxon>Glomeromycetes</taxon>
        <taxon>Glomerales</taxon>
        <taxon>Glomeraceae</taxon>
        <taxon>Rhizophagus</taxon>
    </lineage>
</organism>
<dbReference type="PIRSF" id="PIRSF000103">
    <property type="entry name" value="HIBADH"/>
    <property type="match status" value="1"/>
</dbReference>
<evidence type="ECO:0000256" key="2">
    <source>
        <dbReference type="ARBA" id="ARBA00023002"/>
    </source>
</evidence>
<evidence type="ECO:0000259" key="5">
    <source>
        <dbReference type="Pfam" id="PF03446"/>
    </source>
</evidence>
<evidence type="ECO:0000256" key="1">
    <source>
        <dbReference type="ARBA" id="ARBA00007598"/>
    </source>
</evidence>
<dbReference type="InterPro" id="IPR006115">
    <property type="entry name" value="6PGDH_NADP-bd"/>
</dbReference>
<keyword evidence="8" id="KW-1185">Reference proteome</keyword>
<evidence type="ECO:0000256" key="4">
    <source>
        <dbReference type="PIRSR" id="PIRSR000103-1"/>
    </source>
</evidence>
<dbReference type="PANTHER" id="PTHR43580">
    <property type="entry name" value="OXIDOREDUCTASE GLYR1-RELATED"/>
    <property type="match status" value="1"/>
</dbReference>
<dbReference type="STRING" id="1432141.A0A015LPV6"/>
<comment type="similarity">
    <text evidence="1">Belongs to the HIBADH-related family. NP60 subfamily.</text>
</comment>
<proteinExistence type="inferred from homology"/>
<dbReference type="Proteomes" id="UP000022910">
    <property type="component" value="Unassembled WGS sequence"/>
</dbReference>
<keyword evidence="2" id="KW-0560">Oxidoreductase</keyword>